<dbReference type="EMBL" id="CP071869">
    <property type="protein sequence ID" value="QTE22695.1"/>
    <property type="molecule type" value="Genomic_DNA"/>
</dbReference>
<feature type="signal peptide" evidence="1">
    <location>
        <begin position="1"/>
        <end position="23"/>
    </location>
</feature>
<proteinExistence type="predicted"/>
<name>A0A975H9B8_9FLAO</name>
<reference evidence="2 3" key="1">
    <citation type="submission" date="2021-03" db="EMBL/GenBank/DDBJ databases">
        <title>Complete genome of Polaribacter_sp.SM13.</title>
        <authorList>
            <person name="Jeong S.W."/>
            <person name="Bae J.W."/>
        </authorList>
    </citation>
    <scope>NUCLEOTIDE SEQUENCE [LARGE SCALE GENOMIC DNA]</scope>
    <source>
        <strain evidence="2 3">SM13</strain>
    </source>
</reference>
<sequence length="170" mass="19424">MKKNILRYCVITILLLKATQISAQTFNNKTSEKTFRENYILLRPNANIGLLNNNVISSFGIRTLLKAGSNKAYGMEISRFRNHKTNKIFYSAGIIIEQKLFNWFNMSAGTVGYFNFGDLSENVVGFTSNLGWEPNSNKRFSPFITYRSDCIFTSKIQFIHSLNIGLNIKL</sequence>
<feature type="chain" id="PRO_5037767304" description="Outer membrane protein beta-barrel domain-containing protein" evidence="1">
    <location>
        <begin position="24"/>
        <end position="170"/>
    </location>
</feature>
<gene>
    <name evidence="2" type="ORF">J3359_18200</name>
</gene>
<dbReference type="RefSeq" id="WP_208078609.1">
    <property type="nucleotide sequence ID" value="NZ_CP071869.1"/>
</dbReference>
<accession>A0A975H9B8</accession>
<keyword evidence="3" id="KW-1185">Reference proteome</keyword>
<dbReference type="Proteomes" id="UP000663920">
    <property type="component" value="Chromosome"/>
</dbReference>
<dbReference type="KEGG" id="pcea:J3359_18200"/>
<organism evidence="2 3">
    <name type="scientific">Polaribacter cellanae</name>
    <dbReference type="NCBI Taxonomy" id="2818493"/>
    <lineage>
        <taxon>Bacteria</taxon>
        <taxon>Pseudomonadati</taxon>
        <taxon>Bacteroidota</taxon>
        <taxon>Flavobacteriia</taxon>
        <taxon>Flavobacteriales</taxon>
        <taxon>Flavobacteriaceae</taxon>
    </lineage>
</organism>
<keyword evidence="1" id="KW-0732">Signal</keyword>
<evidence type="ECO:0000313" key="3">
    <source>
        <dbReference type="Proteomes" id="UP000663920"/>
    </source>
</evidence>
<evidence type="ECO:0000313" key="2">
    <source>
        <dbReference type="EMBL" id="QTE22695.1"/>
    </source>
</evidence>
<evidence type="ECO:0000256" key="1">
    <source>
        <dbReference type="SAM" id="SignalP"/>
    </source>
</evidence>
<dbReference type="AlphaFoldDB" id="A0A975H9B8"/>
<protein>
    <recommendedName>
        <fullName evidence="4">Outer membrane protein beta-barrel domain-containing protein</fullName>
    </recommendedName>
</protein>
<evidence type="ECO:0008006" key="4">
    <source>
        <dbReference type="Google" id="ProtNLM"/>
    </source>
</evidence>